<dbReference type="Gene3D" id="2.60.40.10">
    <property type="entry name" value="Immunoglobulins"/>
    <property type="match status" value="3"/>
</dbReference>
<accession>A0A3E5GDL9</accession>
<dbReference type="InterPro" id="IPR006102">
    <property type="entry name" value="Ig-like_GH2"/>
</dbReference>
<dbReference type="InterPro" id="IPR023232">
    <property type="entry name" value="Glyco_hydro_2_AS"/>
</dbReference>
<dbReference type="PRINTS" id="PR00132">
    <property type="entry name" value="GLHYDRLASE2"/>
</dbReference>
<sequence>MDKHFRFSAILLAISFSMLSFTTSISASERKINMNQHWKFYHGCIANAEQPSFNDSGWRVLDIPHDWSVEPLPVQREGITIGPFSRMSIGGPDTGQTVGGEGWYRKELILQPGDTDKILSLYFEGAYNQTEVWINGQKACFNAYGYIPFRIDINKYCNAPGIPNTIAVKVINEGLNSRWYAGSGIYRHVWLIKTDKVHLDEWDTFVDASKVEGRKATVNLHTILHNAHKEEVVSHLNVRILSPQGAEVYSATQQVNIAGEGNTPLSLSFEIKKPELWSVDSPHLYTAHISVRSDKEESDQITVPFGIRTIEFNAKEGFLLNGKPLKLRGGCLHHDNGLLGAVALDRAEERKVELMKANGFNAVRCSHNLPSEYFLQACDKLGLLVIDEVFDQWQQAKRPQDYHQYFDEWSEHDMTTMLRRDRNHPSIIMWSIGNEIAERADEPTGEVIAKKLIATIEKYDTTRPSTAAVNAFWDRRHFSWEKDSERAFRNLDVSGYNYQWKEYEKDHARFPERVMYGSESVPKEAAQNWNLIDKNPYLIGDFVWTAIDYLGEAGLAHTLELAPGEHSPQFMGWPWYNAWCGDIDLCGDKKPQSYYRDILWNRRDISLAVQPPVANGKREDINYWGWKNELLSWNWKGMEGKTMTVHVYSRSPKVRLYLNNRLIGEKETTPDTYTASFEVPYEPGELKACNVKGKKETASAALNTAGNPASIRLTADRSKIKADKNDLAYVKIEVLDKDGRVIPDCEIPLEIKSGGKGSVIASGNGSADDMRSFRSLTPKTFRGKAIVIVQPDTQEGNIHLTVSAKGLPEANISIETYE</sequence>
<evidence type="ECO:0000259" key="8">
    <source>
        <dbReference type="Pfam" id="PF16355"/>
    </source>
</evidence>
<dbReference type="Proteomes" id="UP001060104">
    <property type="component" value="Chromosome"/>
</dbReference>
<dbReference type="Pfam" id="PF18565">
    <property type="entry name" value="Glyco_hydro2_C5"/>
    <property type="match status" value="1"/>
</dbReference>
<feature type="domain" description="Glycoside hydrolase family 2" evidence="9">
    <location>
        <begin position="711"/>
        <end position="812"/>
    </location>
</feature>
<dbReference type="EMBL" id="CZAE01000012">
    <property type="protein sequence ID" value="CUP50244.1"/>
    <property type="molecule type" value="Genomic_DNA"/>
</dbReference>
<feature type="domain" description="DUF4982" evidence="8">
    <location>
        <begin position="640"/>
        <end position="698"/>
    </location>
</feature>
<feature type="signal peptide" evidence="4">
    <location>
        <begin position="1"/>
        <end position="26"/>
    </location>
</feature>
<evidence type="ECO:0000313" key="10">
    <source>
        <dbReference type="EMBL" id="CUP50244.1"/>
    </source>
</evidence>
<protein>
    <submittedName>
        <fullName evidence="10">Beta-glycosidase</fullName>
        <ecNumber evidence="10">3.2.1.23</ecNumber>
    </submittedName>
    <submittedName>
        <fullName evidence="11">DUF4982 domain-containing protein</fullName>
    </submittedName>
</protein>
<dbReference type="Pfam" id="PF16355">
    <property type="entry name" value="DUF4982"/>
    <property type="match status" value="1"/>
</dbReference>
<dbReference type="InterPro" id="IPR006103">
    <property type="entry name" value="Glyco_hydro_2_cat"/>
</dbReference>
<feature type="domain" description="Glycoside hydrolase family 2 catalytic" evidence="6">
    <location>
        <begin position="315"/>
        <end position="545"/>
    </location>
</feature>
<feature type="chain" id="PRO_5041082544" evidence="4">
    <location>
        <begin position="27"/>
        <end position="818"/>
    </location>
</feature>
<dbReference type="InterPro" id="IPR051913">
    <property type="entry name" value="GH2_Domain-Containing"/>
</dbReference>
<dbReference type="InterPro" id="IPR040605">
    <property type="entry name" value="Glyco_hydro2_dom5"/>
</dbReference>
<dbReference type="SUPFAM" id="SSF51445">
    <property type="entry name" value="(Trans)glycosidases"/>
    <property type="match status" value="1"/>
</dbReference>
<dbReference type="Gene3D" id="2.60.120.260">
    <property type="entry name" value="Galactose-binding domain-like"/>
    <property type="match status" value="1"/>
</dbReference>
<evidence type="ECO:0000259" key="6">
    <source>
        <dbReference type="Pfam" id="PF02836"/>
    </source>
</evidence>
<dbReference type="InterPro" id="IPR008979">
    <property type="entry name" value="Galactose-bd-like_sf"/>
</dbReference>
<dbReference type="PANTHER" id="PTHR42732:SF1">
    <property type="entry name" value="BETA-MANNOSIDASE"/>
    <property type="match status" value="1"/>
</dbReference>
<dbReference type="PROSITE" id="PS00608">
    <property type="entry name" value="GLYCOSYL_HYDROL_F2_2"/>
    <property type="match status" value="1"/>
</dbReference>
<dbReference type="InterPro" id="IPR006101">
    <property type="entry name" value="Glyco_hydro_2"/>
</dbReference>
<dbReference type="InterPro" id="IPR017853">
    <property type="entry name" value="GH"/>
</dbReference>
<reference evidence="11" key="2">
    <citation type="submission" date="2022-08" db="EMBL/GenBank/DDBJ databases">
        <title>Genome Sequencing of Bacteroides fragilis Group Isolates with Nanopore Technology.</title>
        <authorList>
            <person name="Tisza M.J."/>
            <person name="Smith D."/>
            <person name="Dekker J.P."/>
        </authorList>
    </citation>
    <scope>NUCLEOTIDE SEQUENCE</scope>
    <source>
        <strain evidence="11">BFG-527</strain>
    </source>
</reference>
<dbReference type="Gene3D" id="3.20.20.80">
    <property type="entry name" value="Glycosidases"/>
    <property type="match status" value="1"/>
</dbReference>
<evidence type="ECO:0000259" key="7">
    <source>
        <dbReference type="Pfam" id="PF02837"/>
    </source>
</evidence>
<dbReference type="GO" id="GO:0005975">
    <property type="term" value="P:carbohydrate metabolic process"/>
    <property type="evidence" value="ECO:0007669"/>
    <property type="project" value="InterPro"/>
</dbReference>
<dbReference type="SUPFAM" id="SSF49303">
    <property type="entry name" value="beta-Galactosidase/glucuronidase domain"/>
    <property type="match status" value="1"/>
</dbReference>
<dbReference type="Proteomes" id="UP000095606">
    <property type="component" value="Unassembled WGS sequence"/>
</dbReference>
<comment type="similarity">
    <text evidence="1">Belongs to the glycosyl hydrolase 2 family.</text>
</comment>
<accession>A0A174NNN3</accession>
<evidence type="ECO:0000313" key="12">
    <source>
        <dbReference type="Proteomes" id="UP000095606"/>
    </source>
</evidence>
<gene>
    <name evidence="10" type="primary">lacZ_8</name>
    <name evidence="10" type="ORF">ERS852461_02723</name>
    <name evidence="11" type="ORF">NXY30_26885</name>
</gene>
<proteinExistence type="inferred from homology"/>
<dbReference type="Pfam" id="PF02837">
    <property type="entry name" value="Glyco_hydro_2_N"/>
    <property type="match status" value="1"/>
</dbReference>
<dbReference type="GO" id="GO:0004565">
    <property type="term" value="F:beta-galactosidase activity"/>
    <property type="evidence" value="ECO:0007669"/>
    <property type="project" value="UniProtKB-EC"/>
</dbReference>
<feature type="domain" description="Glycoside hydrolase family 2 immunoglobulin-like beta-sandwich" evidence="5">
    <location>
        <begin position="198"/>
        <end position="308"/>
    </location>
</feature>
<keyword evidence="4" id="KW-0732">Signal</keyword>
<dbReference type="EC" id="3.2.1.23" evidence="10"/>
<keyword evidence="3 10" id="KW-0326">Glycosidase</keyword>
<evidence type="ECO:0000313" key="11">
    <source>
        <dbReference type="EMBL" id="UVQ74519.1"/>
    </source>
</evidence>
<evidence type="ECO:0000256" key="4">
    <source>
        <dbReference type="SAM" id="SignalP"/>
    </source>
</evidence>
<evidence type="ECO:0000256" key="1">
    <source>
        <dbReference type="ARBA" id="ARBA00007401"/>
    </source>
</evidence>
<evidence type="ECO:0000256" key="3">
    <source>
        <dbReference type="ARBA" id="ARBA00023295"/>
    </source>
</evidence>
<dbReference type="InterPro" id="IPR013783">
    <property type="entry name" value="Ig-like_fold"/>
</dbReference>
<keyword evidence="2 10" id="KW-0378">Hydrolase</keyword>
<feature type="domain" description="Glycosyl hydrolases family 2 sugar binding" evidence="7">
    <location>
        <begin position="96"/>
        <end position="194"/>
    </location>
</feature>
<keyword evidence="13" id="KW-1185">Reference proteome</keyword>
<organism evidence="10 12">
    <name type="scientific">Bacteroides faecis</name>
    <dbReference type="NCBI Taxonomy" id="674529"/>
    <lineage>
        <taxon>Bacteria</taxon>
        <taxon>Pseudomonadati</taxon>
        <taxon>Bacteroidota</taxon>
        <taxon>Bacteroidia</taxon>
        <taxon>Bacteroidales</taxon>
        <taxon>Bacteroidaceae</taxon>
        <taxon>Bacteroides</taxon>
    </lineage>
</organism>
<evidence type="ECO:0000313" key="13">
    <source>
        <dbReference type="Proteomes" id="UP001060104"/>
    </source>
</evidence>
<reference evidence="10 12" key="1">
    <citation type="submission" date="2015-09" db="EMBL/GenBank/DDBJ databases">
        <authorList>
            <consortium name="Pathogen Informatics"/>
        </authorList>
    </citation>
    <scope>NUCLEOTIDE SEQUENCE [LARGE SCALE GENOMIC DNA]</scope>
    <source>
        <strain evidence="10 12">2789STDY5834846</strain>
    </source>
</reference>
<evidence type="ECO:0000259" key="5">
    <source>
        <dbReference type="Pfam" id="PF00703"/>
    </source>
</evidence>
<dbReference type="EMBL" id="CP103141">
    <property type="protein sequence ID" value="UVQ74519.1"/>
    <property type="molecule type" value="Genomic_DNA"/>
</dbReference>
<dbReference type="Pfam" id="PF00703">
    <property type="entry name" value="Glyco_hydro_2"/>
    <property type="match status" value="1"/>
</dbReference>
<dbReference type="InterPro" id="IPR032311">
    <property type="entry name" value="DUF4982"/>
</dbReference>
<dbReference type="AlphaFoldDB" id="A0A174NNN3"/>
<evidence type="ECO:0000259" key="9">
    <source>
        <dbReference type="Pfam" id="PF18565"/>
    </source>
</evidence>
<dbReference type="Pfam" id="PF02836">
    <property type="entry name" value="Glyco_hydro_2_C"/>
    <property type="match status" value="1"/>
</dbReference>
<dbReference type="RefSeq" id="WP_055269837.1">
    <property type="nucleotide sequence ID" value="NZ_CABMFH010000009.1"/>
</dbReference>
<evidence type="ECO:0000256" key="2">
    <source>
        <dbReference type="ARBA" id="ARBA00022801"/>
    </source>
</evidence>
<name>A0A174NNN3_9BACE</name>
<dbReference type="GeneID" id="69591862"/>
<dbReference type="PANTHER" id="PTHR42732">
    <property type="entry name" value="BETA-GALACTOSIDASE"/>
    <property type="match status" value="1"/>
</dbReference>
<dbReference type="InterPro" id="IPR036156">
    <property type="entry name" value="Beta-gal/glucu_dom_sf"/>
</dbReference>
<dbReference type="InterPro" id="IPR006104">
    <property type="entry name" value="Glyco_hydro_2_N"/>
</dbReference>
<dbReference type="SUPFAM" id="SSF49785">
    <property type="entry name" value="Galactose-binding domain-like"/>
    <property type="match status" value="1"/>
</dbReference>